<reference evidence="1 2" key="1">
    <citation type="submission" date="2016-08" db="EMBL/GenBank/DDBJ databases">
        <title>A new outlook on sporulation: Clostridium algidixylanolyticum.</title>
        <authorList>
            <person name="Poppleton D.I."/>
            <person name="Gribaldo S."/>
        </authorList>
    </citation>
    <scope>NUCLEOTIDE SEQUENCE [LARGE SCALE GENOMIC DNA]</scope>
    <source>
        <strain evidence="1 2">SPL73</strain>
    </source>
</reference>
<dbReference type="EMBL" id="MCIA01000023">
    <property type="protein sequence ID" value="RKD30948.1"/>
    <property type="molecule type" value="Genomic_DNA"/>
</dbReference>
<protein>
    <submittedName>
        <fullName evidence="1">Uncharacterized protein</fullName>
    </submittedName>
</protein>
<dbReference type="RefSeq" id="WP_120197167.1">
    <property type="nucleotide sequence ID" value="NZ_MCIA01000023.1"/>
</dbReference>
<organism evidence="1 2">
    <name type="scientific">Lacrimispora algidixylanolytica</name>
    <dbReference type="NCBI Taxonomy" id="94868"/>
    <lineage>
        <taxon>Bacteria</taxon>
        <taxon>Bacillati</taxon>
        <taxon>Bacillota</taxon>
        <taxon>Clostridia</taxon>
        <taxon>Lachnospirales</taxon>
        <taxon>Lachnospiraceae</taxon>
        <taxon>Lacrimispora</taxon>
    </lineage>
</organism>
<dbReference type="Proteomes" id="UP000284277">
    <property type="component" value="Unassembled WGS sequence"/>
</dbReference>
<evidence type="ECO:0000313" key="1">
    <source>
        <dbReference type="EMBL" id="RKD30948.1"/>
    </source>
</evidence>
<keyword evidence="2" id="KW-1185">Reference proteome</keyword>
<comment type="caution">
    <text evidence="1">The sequence shown here is derived from an EMBL/GenBank/DDBJ whole genome shotgun (WGS) entry which is preliminary data.</text>
</comment>
<gene>
    <name evidence="1" type="ORF">BET01_03570</name>
</gene>
<evidence type="ECO:0000313" key="2">
    <source>
        <dbReference type="Proteomes" id="UP000284277"/>
    </source>
</evidence>
<dbReference type="OrthoDB" id="2067416at2"/>
<name>A0A419T0J8_9FIRM</name>
<proteinExistence type="predicted"/>
<dbReference type="AlphaFoldDB" id="A0A419T0J8"/>
<sequence>MSGCVPNSTQNQINLIIIQNTITYAEPYFDTKSGTIPKFSMRSGSLTHLNEPISAGTLVAVVIGWRGDGVTKAHSSAVSIWNQ</sequence>
<accession>A0A419T0J8</accession>